<evidence type="ECO:0000259" key="2">
    <source>
        <dbReference type="Pfam" id="PF03184"/>
    </source>
</evidence>
<dbReference type="Gene3D" id="1.10.10.60">
    <property type="entry name" value="Homeodomain-like"/>
    <property type="match status" value="1"/>
</dbReference>
<dbReference type="AlphaFoldDB" id="A0AAV2Z0A4"/>
<name>A0AAV2Z0A4_9STRA</name>
<dbReference type="PANTHER" id="PTHR19303:SF73">
    <property type="entry name" value="PROTEIN PDC2"/>
    <property type="match status" value="1"/>
</dbReference>
<feature type="compositionally biased region" description="Polar residues" evidence="1">
    <location>
        <begin position="422"/>
        <end position="437"/>
    </location>
</feature>
<evidence type="ECO:0000313" key="4">
    <source>
        <dbReference type="Proteomes" id="UP001146120"/>
    </source>
</evidence>
<accession>A0AAV2Z0A4</accession>
<dbReference type="InterPro" id="IPR050863">
    <property type="entry name" value="CenT-Element_Derived"/>
</dbReference>
<proteinExistence type="predicted"/>
<dbReference type="Proteomes" id="UP001146120">
    <property type="component" value="Unassembled WGS sequence"/>
</dbReference>
<comment type="caution">
    <text evidence="3">The sequence shown here is derived from an EMBL/GenBank/DDBJ whole genome shotgun (WGS) entry which is preliminary data.</text>
</comment>
<reference evidence="3" key="1">
    <citation type="submission" date="2022-11" db="EMBL/GenBank/DDBJ databases">
        <authorList>
            <person name="Morgan W.R."/>
            <person name="Tartar A."/>
        </authorList>
    </citation>
    <scope>NUCLEOTIDE SEQUENCE</scope>
    <source>
        <strain evidence="3">ARSEF 373</strain>
    </source>
</reference>
<dbReference type="PANTHER" id="PTHR19303">
    <property type="entry name" value="TRANSPOSON"/>
    <property type="match status" value="1"/>
</dbReference>
<dbReference type="GO" id="GO:0003677">
    <property type="term" value="F:DNA binding"/>
    <property type="evidence" value="ECO:0007669"/>
    <property type="project" value="TreeGrafter"/>
</dbReference>
<evidence type="ECO:0000313" key="3">
    <source>
        <dbReference type="EMBL" id="DBA00368.1"/>
    </source>
</evidence>
<protein>
    <recommendedName>
        <fullName evidence="2">DDE-1 domain-containing protein</fullName>
    </recommendedName>
</protein>
<dbReference type="GO" id="GO:0005634">
    <property type="term" value="C:nucleus"/>
    <property type="evidence" value="ECO:0007669"/>
    <property type="project" value="TreeGrafter"/>
</dbReference>
<feature type="compositionally biased region" description="Low complexity" evidence="1">
    <location>
        <begin position="439"/>
        <end position="451"/>
    </location>
</feature>
<evidence type="ECO:0000256" key="1">
    <source>
        <dbReference type="SAM" id="MobiDB-lite"/>
    </source>
</evidence>
<keyword evidence="4" id="KW-1185">Reference proteome</keyword>
<feature type="region of interest" description="Disordered" evidence="1">
    <location>
        <begin position="421"/>
        <end position="454"/>
    </location>
</feature>
<dbReference type="EMBL" id="DAKRPA010000065">
    <property type="protein sequence ID" value="DBA00368.1"/>
    <property type="molecule type" value="Genomic_DNA"/>
</dbReference>
<feature type="domain" description="DDE-1" evidence="2">
    <location>
        <begin position="204"/>
        <end position="390"/>
    </location>
</feature>
<organism evidence="3 4">
    <name type="scientific">Lagenidium giganteum</name>
    <dbReference type="NCBI Taxonomy" id="4803"/>
    <lineage>
        <taxon>Eukaryota</taxon>
        <taxon>Sar</taxon>
        <taxon>Stramenopiles</taxon>
        <taxon>Oomycota</taxon>
        <taxon>Peronosporomycetes</taxon>
        <taxon>Pythiales</taxon>
        <taxon>Pythiaceae</taxon>
    </lineage>
</organism>
<dbReference type="InterPro" id="IPR004875">
    <property type="entry name" value="DDE_SF_endonuclease_dom"/>
</dbReference>
<reference evidence="3" key="2">
    <citation type="journal article" date="2023" name="Microbiol Resour">
        <title>Decontamination and Annotation of the Draft Genome Sequence of the Oomycete Lagenidium giganteum ARSEF 373.</title>
        <authorList>
            <person name="Morgan W.R."/>
            <person name="Tartar A."/>
        </authorList>
    </citation>
    <scope>NUCLEOTIDE SEQUENCE</scope>
    <source>
        <strain evidence="3">ARSEF 373</strain>
    </source>
</reference>
<sequence>MRLTLGQKREVVDLAASKKFTHRELAEKFRVGRTTITNICRQEELIRNETDSADATKKKRKTTKCTYDLRVLDECLHKWRMEVKVSSPDTKLTGTVLQQKAMELATKIQHDPYADLPDKVRQALTKFSASNGWLDGYRTRFGSFSSKQAAGEQNVIKNVDIQTRLREIHHSLSHVDLEDIWTGSEFAMIYKPDGDVGPTTQDGRFTVALFVSAAGEKFDMQVIGTERTPRQLHGVDPHKMFNIHYGHSKTGWQVAHTTVTMLKELNVLAKSRKRTFRVILDSAVPHVKAAMILDSQGDQRTFFVYDHLHIYFLPPNFKPPRYHPCHLGIIQAFKARFRYEMLETLLANYRSAVQSGQNFQPIRLLHTHNVFHWFYVALHSLEKHQIQGCWIHSGLLPIQAIANLNVKDILAVNEHAVPVAANPTNAGTSTPHQQHNHGSAPNTTPSSATAPTTPPAVINMSKIFQDLQTLMNVIHQVAPDLLQWFGIHGPPNAQTFVEVEGNPSVTDPGIDEVQIIRSVLQKHGYLATQRMDDDAAGRHDEANDLADESCPHEGDVLASIDLVKKFLRLSKNSNIMKQSEVIVQLNRLKAALQSDAAHVV</sequence>
<dbReference type="Pfam" id="PF03184">
    <property type="entry name" value="DDE_1"/>
    <property type="match status" value="1"/>
</dbReference>
<gene>
    <name evidence="3" type="ORF">N0F65_000553</name>
</gene>